<evidence type="ECO:0000313" key="2">
    <source>
        <dbReference type="Proteomes" id="UP001066276"/>
    </source>
</evidence>
<reference evidence="1" key="1">
    <citation type="journal article" date="2022" name="bioRxiv">
        <title>Sequencing and chromosome-scale assembly of the giantPleurodeles waltlgenome.</title>
        <authorList>
            <person name="Brown T."/>
            <person name="Elewa A."/>
            <person name="Iarovenko S."/>
            <person name="Subramanian E."/>
            <person name="Araus A.J."/>
            <person name="Petzold A."/>
            <person name="Susuki M."/>
            <person name="Suzuki K.-i.T."/>
            <person name="Hayashi T."/>
            <person name="Toyoda A."/>
            <person name="Oliveira C."/>
            <person name="Osipova E."/>
            <person name="Leigh N.D."/>
            <person name="Simon A."/>
            <person name="Yun M.H."/>
        </authorList>
    </citation>
    <scope>NUCLEOTIDE SEQUENCE</scope>
    <source>
        <strain evidence="1">20211129_DDA</strain>
        <tissue evidence="1">Liver</tissue>
    </source>
</reference>
<dbReference type="EMBL" id="JANPWB010000006">
    <property type="protein sequence ID" value="KAJ1178714.1"/>
    <property type="molecule type" value="Genomic_DNA"/>
</dbReference>
<dbReference type="Proteomes" id="UP001066276">
    <property type="component" value="Chromosome 3_2"/>
</dbReference>
<comment type="caution">
    <text evidence="1">The sequence shown here is derived from an EMBL/GenBank/DDBJ whole genome shotgun (WGS) entry which is preliminary data.</text>
</comment>
<sequence>MRAVLCLLRWTGRGREARGRECIGCGVSHRSCHLEWDWRTRLVDVAGPRNNQREDGSVLETACGAGGTAPVSAVAPGLGGVVRARATSLRPAEHCRLGGPLRLGLRRRLSADSCSLGGHPCVGAPPPSAPWWVDPHDYPDRGTRSCRA</sequence>
<proteinExistence type="predicted"/>
<gene>
    <name evidence="1" type="ORF">NDU88_003956</name>
</gene>
<protein>
    <submittedName>
        <fullName evidence="1">Uncharacterized protein</fullName>
    </submittedName>
</protein>
<organism evidence="1 2">
    <name type="scientific">Pleurodeles waltl</name>
    <name type="common">Iberian ribbed newt</name>
    <dbReference type="NCBI Taxonomy" id="8319"/>
    <lineage>
        <taxon>Eukaryota</taxon>
        <taxon>Metazoa</taxon>
        <taxon>Chordata</taxon>
        <taxon>Craniata</taxon>
        <taxon>Vertebrata</taxon>
        <taxon>Euteleostomi</taxon>
        <taxon>Amphibia</taxon>
        <taxon>Batrachia</taxon>
        <taxon>Caudata</taxon>
        <taxon>Salamandroidea</taxon>
        <taxon>Salamandridae</taxon>
        <taxon>Pleurodelinae</taxon>
        <taxon>Pleurodeles</taxon>
    </lineage>
</organism>
<keyword evidence="2" id="KW-1185">Reference proteome</keyword>
<accession>A0AAV7TPW5</accession>
<name>A0AAV7TPW5_PLEWA</name>
<evidence type="ECO:0000313" key="1">
    <source>
        <dbReference type="EMBL" id="KAJ1178714.1"/>
    </source>
</evidence>
<dbReference type="AlphaFoldDB" id="A0AAV7TPW5"/>